<feature type="compositionally biased region" description="Basic and acidic residues" evidence="1">
    <location>
        <begin position="35"/>
        <end position="49"/>
    </location>
</feature>
<feature type="region of interest" description="Disordered" evidence="1">
    <location>
        <begin position="1"/>
        <end position="86"/>
    </location>
</feature>
<feature type="compositionally biased region" description="Basic and acidic residues" evidence="1">
    <location>
        <begin position="216"/>
        <end position="229"/>
    </location>
</feature>
<proteinExistence type="predicted"/>
<evidence type="ECO:0000313" key="2">
    <source>
        <dbReference type="EMBL" id="ESK90988.1"/>
    </source>
</evidence>
<evidence type="ECO:0000313" key="3">
    <source>
        <dbReference type="Proteomes" id="UP000017559"/>
    </source>
</evidence>
<comment type="caution">
    <text evidence="2">The sequence shown here is derived from an EMBL/GenBank/DDBJ whole genome shotgun (WGS) entry which is preliminary data.</text>
</comment>
<dbReference type="AlphaFoldDB" id="V2WVU2"/>
<feature type="compositionally biased region" description="Basic and acidic residues" evidence="1">
    <location>
        <begin position="281"/>
        <end position="293"/>
    </location>
</feature>
<evidence type="ECO:0000256" key="1">
    <source>
        <dbReference type="SAM" id="MobiDB-lite"/>
    </source>
</evidence>
<reference evidence="2 3" key="1">
    <citation type="journal article" date="2014" name="BMC Genomics">
        <title>Genome and secretome analysis of the hemibiotrophic fungal pathogen, Moniliophthora roreri, which causes frosty pod rot disease of cacao: mechanisms of the biotrophic and necrotrophic phases.</title>
        <authorList>
            <person name="Meinhardt L.W."/>
            <person name="Costa G.G.L."/>
            <person name="Thomazella D.P.T."/>
            <person name="Teixeira P.J.P.L."/>
            <person name="Carazzolle M.F."/>
            <person name="Schuster S.C."/>
            <person name="Carlson J.E."/>
            <person name="Guiltinan M.J."/>
            <person name="Mieczkowski P."/>
            <person name="Farmer A."/>
            <person name="Ramaraj T."/>
            <person name="Crozier J."/>
            <person name="Davis R.E."/>
            <person name="Shao J."/>
            <person name="Melnick R.L."/>
            <person name="Pereira G.A.G."/>
            <person name="Bailey B.A."/>
        </authorList>
    </citation>
    <scope>NUCLEOTIDE SEQUENCE [LARGE SCALE GENOMIC DNA]</scope>
    <source>
        <strain evidence="2 3">MCA 2997</strain>
    </source>
</reference>
<feature type="region of interest" description="Disordered" evidence="1">
    <location>
        <begin position="182"/>
        <end position="352"/>
    </location>
</feature>
<keyword evidence="3" id="KW-1185">Reference proteome</keyword>
<dbReference type="Proteomes" id="UP000017559">
    <property type="component" value="Unassembled WGS sequence"/>
</dbReference>
<gene>
    <name evidence="2" type="ORF">Moror_16386</name>
</gene>
<dbReference type="EMBL" id="AWSO01000393">
    <property type="protein sequence ID" value="ESK90988.1"/>
    <property type="molecule type" value="Genomic_DNA"/>
</dbReference>
<feature type="compositionally biased region" description="Polar residues" evidence="1">
    <location>
        <begin position="294"/>
        <end position="308"/>
    </location>
</feature>
<dbReference type="KEGG" id="mrr:Moror_16386"/>
<feature type="compositionally biased region" description="Low complexity" evidence="1">
    <location>
        <begin position="1"/>
        <end position="11"/>
    </location>
</feature>
<feature type="compositionally biased region" description="Low complexity" evidence="1">
    <location>
        <begin position="335"/>
        <end position="345"/>
    </location>
</feature>
<feature type="compositionally biased region" description="Low complexity" evidence="1">
    <location>
        <begin position="240"/>
        <end position="252"/>
    </location>
</feature>
<dbReference type="OrthoDB" id="10439375at2759"/>
<organism evidence="2 3">
    <name type="scientific">Moniliophthora roreri (strain MCA 2997)</name>
    <name type="common">Cocoa frosty pod rot fungus</name>
    <name type="synonym">Crinipellis roreri</name>
    <dbReference type="NCBI Taxonomy" id="1381753"/>
    <lineage>
        <taxon>Eukaryota</taxon>
        <taxon>Fungi</taxon>
        <taxon>Dikarya</taxon>
        <taxon>Basidiomycota</taxon>
        <taxon>Agaricomycotina</taxon>
        <taxon>Agaricomycetes</taxon>
        <taxon>Agaricomycetidae</taxon>
        <taxon>Agaricales</taxon>
        <taxon>Marasmiineae</taxon>
        <taxon>Marasmiaceae</taxon>
        <taxon>Moniliophthora</taxon>
    </lineage>
</organism>
<sequence length="426" mass="46994">MTSSSTSCTCTPLRNGASIKRSDESRSPVPDSEGELEKANEDRMSHGLPEDETPSQEVPEQAEEDTHNSTESENDNQTTTTYHPSEELQNQFCSQYYGRSRDAARAWLEENGQKPCERCEERGLQCIMPPNKGTTCTPCATGSRVPCSKTEGLRRALLTKKFNLDAGQYEVLRNIFYERRRKNAEDGSEETDDTYRSPGDGEEDSGQSEKEDSDYEKEKVTAKKRKNEEVPNAQRKASKTTKPLSTSTTASPIEAHSHKPLVKAATRAKHPETGSKVGAHRKSDTRVAERKANNDSPHQTRQVSSTQKAAKPAKKGTDSNTNPRASYIGRSPNASGSTRGSSIRRPPSPIQSECSTLVNATAPSVSVASTRPTQAYTSSLRALKCRLQDTSSEFRYKRATAEELLKKYDMLADEIEDVAKAMEVDG</sequence>
<accession>V2WVU2</accession>
<name>V2WVU2_MONRO</name>
<feature type="compositionally biased region" description="Acidic residues" evidence="1">
    <location>
        <begin position="200"/>
        <end position="215"/>
    </location>
</feature>
<protein>
    <submittedName>
        <fullName evidence="2">Uncharacterized protein</fullName>
    </submittedName>
</protein>
<dbReference type="HOGENOM" id="CLU_644187_0_0_1"/>
<feature type="compositionally biased region" description="Polar residues" evidence="1">
    <location>
        <begin position="71"/>
        <end position="86"/>
    </location>
</feature>